<dbReference type="NCBIfam" id="TIGR00049">
    <property type="entry name" value="iron-sulfur cluster assembly accessory protein"/>
    <property type="match status" value="1"/>
</dbReference>
<dbReference type="GO" id="GO:0016226">
    <property type="term" value="P:iron-sulfur cluster assembly"/>
    <property type="evidence" value="ECO:0007669"/>
    <property type="project" value="InterPro"/>
</dbReference>
<evidence type="ECO:0000256" key="1">
    <source>
        <dbReference type="ARBA" id="ARBA00006718"/>
    </source>
</evidence>
<accession>A0A918RT31</accession>
<dbReference type="InterPro" id="IPR050322">
    <property type="entry name" value="Fe-S_cluster_asmbl/transfer"/>
</dbReference>
<reference evidence="3" key="2">
    <citation type="submission" date="2020-09" db="EMBL/GenBank/DDBJ databases">
        <authorList>
            <person name="Sun Q."/>
            <person name="Kim S."/>
        </authorList>
    </citation>
    <scope>NUCLEOTIDE SEQUENCE</scope>
    <source>
        <strain evidence="3">KCTC 12711</strain>
    </source>
</reference>
<organism evidence="3 4">
    <name type="scientific">Arenicella chitinivorans</name>
    <dbReference type="NCBI Taxonomy" id="1329800"/>
    <lineage>
        <taxon>Bacteria</taxon>
        <taxon>Pseudomonadati</taxon>
        <taxon>Pseudomonadota</taxon>
        <taxon>Gammaproteobacteria</taxon>
        <taxon>Arenicellales</taxon>
        <taxon>Arenicellaceae</taxon>
        <taxon>Arenicella</taxon>
    </lineage>
</organism>
<dbReference type="InterPro" id="IPR016092">
    <property type="entry name" value="ATAP"/>
</dbReference>
<gene>
    <name evidence="3" type="primary">iscA</name>
    <name evidence="3" type="ORF">GCM10008090_18880</name>
</gene>
<dbReference type="SUPFAM" id="SSF89360">
    <property type="entry name" value="HesB-like domain"/>
    <property type="match status" value="1"/>
</dbReference>
<dbReference type="AlphaFoldDB" id="A0A918RT31"/>
<dbReference type="RefSeq" id="WP_189400147.1">
    <property type="nucleotide sequence ID" value="NZ_BMXA01000002.1"/>
</dbReference>
<dbReference type="GO" id="GO:0005829">
    <property type="term" value="C:cytosol"/>
    <property type="evidence" value="ECO:0007669"/>
    <property type="project" value="TreeGrafter"/>
</dbReference>
<comment type="caution">
    <text evidence="3">The sequence shown here is derived from an EMBL/GenBank/DDBJ whole genome shotgun (WGS) entry which is preliminary data.</text>
</comment>
<dbReference type="InterPro" id="IPR017870">
    <property type="entry name" value="FeS_cluster_insertion_CS"/>
</dbReference>
<dbReference type="InterPro" id="IPR035903">
    <property type="entry name" value="HesB-like_dom_sf"/>
</dbReference>
<dbReference type="Proteomes" id="UP000614811">
    <property type="component" value="Unassembled WGS sequence"/>
</dbReference>
<evidence type="ECO:0000313" key="3">
    <source>
        <dbReference type="EMBL" id="GHA09157.1"/>
    </source>
</evidence>
<proteinExistence type="inferred from homology"/>
<keyword evidence="4" id="KW-1185">Reference proteome</keyword>
<feature type="domain" description="Core" evidence="2">
    <location>
        <begin position="2"/>
        <end position="101"/>
    </location>
</feature>
<sequence>MITLTESAAKRIANQIAKNDAIALRFGAKESGCSGFAYVMDFARDIEPEDAVFEQYGVRVAVDAKSLPIVSGTQIDYVSEGLNQTFKFSNPKATDECGCGESFAV</sequence>
<dbReference type="Pfam" id="PF01521">
    <property type="entry name" value="Fe-S_biosyn"/>
    <property type="match status" value="1"/>
</dbReference>
<dbReference type="InterPro" id="IPR000361">
    <property type="entry name" value="ATAP_core_dom"/>
</dbReference>
<dbReference type="GO" id="GO:0051537">
    <property type="term" value="F:2 iron, 2 sulfur cluster binding"/>
    <property type="evidence" value="ECO:0007669"/>
    <property type="project" value="TreeGrafter"/>
</dbReference>
<dbReference type="EMBL" id="BMXA01000002">
    <property type="protein sequence ID" value="GHA09157.1"/>
    <property type="molecule type" value="Genomic_DNA"/>
</dbReference>
<evidence type="ECO:0000313" key="4">
    <source>
        <dbReference type="Proteomes" id="UP000614811"/>
    </source>
</evidence>
<comment type="similarity">
    <text evidence="1">Belongs to the HesB/IscA family.</text>
</comment>
<dbReference type="PANTHER" id="PTHR10072:SF41">
    <property type="entry name" value="IRON-SULFUR CLUSTER ASSEMBLY 1 HOMOLOG, MITOCHONDRIAL"/>
    <property type="match status" value="1"/>
</dbReference>
<reference evidence="3" key="1">
    <citation type="journal article" date="2014" name="Int. J. Syst. Evol. Microbiol.">
        <title>Complete genome sequence of Corynebacterium casei LMG S-19264T (=DSM 44701T), isolated from a smear-ripened cheese.</title>
        <authorList>
            <consortium name="US DOE Joint Genome Institute (JGI-PGF)"/>
            <person name="Walter F."/>
            <person name="Albersmeier A."/>
            <person name="Kalinowski J."/>
            <person name="Ruckert C."/>
        </authorList>
    </citation>
    <scope>NUCLEOTIDE SEQUENCE</scope>
    <source>
        <strain evidence="3">KCTC 12711</strain>
    </source>
</reference>
<evidence type="ECO:0000259" key="2">
    <source>
        <dbReference type="Pfam" id="PF01521"/>
    </source>
</evidence>
<dbReference type="PROSITE" id="PS01152">
    <property type="entry name" value="HESB"/>
    <property type="match status" value="1"/>
</dbReference>
<dbReference type="PANTHER" id="PTHR10072">
    <property type="entry name" value="IRON-SULFUR CLUSTER ASSEMBLY PROTEIN"/>
    <property type="match status" value="1"/>
</dbReference>
<protein>
    <submittedName>
        <fullName evidence="3">Iron-binding protein IscA</fullName>
    </submittedName>
</protein>
<name>A0A918RT31_9GAMM</name>
<dbReference type="Gene3D" id="2.60.300.12">
    <property type="entry name" value="HesB-like domain"/>
    <property type="match status" value="1"/>
</dbReference>